<evidence type="ECO:0000313" key="31">
    <source>
        <dbReference type="Proteomes" id="UP000271008"/>
    </source>
</evidence>
<dbReference type="InterPro" id="IPR005130">
    <property type="entry name" value="Ser_deHydtase-like_asu"/>
</dbReference>
<dbReference type="EMBL" id="VLTB01000311">
    <property type="protein sequence ID" value="NDR93361.1"/>
    <property type="molecule type" value="Genomic_DNA"/>
</dbReference>
<evidence type="ECO:0000313" key="30">
    <source>
        <dbReference type="Proteomes" id="UP000255201"/>
    </source>
</evidence>
<dbReference type="Proteomes" id="UP000255164">
    <property type="component" value="Unassembled WGS sequence"/>
</dbReference>
<evidence type="ECO:0000313" key="26">
    <source>
        <dbReference type="EMBL" id="TZE50946.1"/>
    </source>
</evidence>
<evidence type="ECO:0000313" key="19">
    <source>
        <dbReference type="EMBL" id="OJR53920.1"/>
    </source>
</evidence>
<dbReference type="EMBL" id="DABGZR010000010">
    <property type="protein sequence ID" value="HAJ0996398.1"/>
    <property type="molecule type" value="Genomic_DNA"/>
</dbReference>
<evidence type="ECO:0000313" key="40">
    <source>
        <dbReference type="Proteomes" id="UP000486847"/>
    </source>
</evidence>
<dbReference type="EMBL" id="AASUOH010000001">
    <property type="protein sequence ID" value="EFH0041450.1"/>
    <property type="molecule type" value="Genomic_DNA"/>
</dbReference>
<evidence type="ECO:0000313" key="11">
    <source>
        <dbReference type="EMBL" id="KAB0125070.1"/>
    </source>
</evidence>
<dbReference type="Proteomes" id="UP000471490">
    <property type="component" value="Unassembled WGS sequence"/>
</dbReference>
<evidence type="ECO:0000313" key="15">
    <source>
        <dbReference type="EMBL" id="MQS29552.1"/>
    </source>
</evidence>
<organism evidence="11 36">
    <name type="scientific">Escherichia coli</name>
    <dbReference type="NCBI Taxonomy" id="562"/>
    <lineage>
        <taxon>Bacteria</taxon>
        <taxon>Pseudomonadati</taxon>
        <taxon>Pseudomonadota</taxon>
        <taxon>Gammaproteobacteria</taxon>
        <taxon>Enterobacterales</taxon>
        <taxon>Enterobacteriaceae</taxon>
        <taxon>Escherichia</taxon>
    </lineage>
</organism>
<dbReference type="Proteomes" id="UP000324120">
    <property type="component" value="Unassembled WGS sequence"/>
</dbReference>
<dbReference type="Proteomes" id="UP000859822">
    <property type="component" value="Unassembled WGS sequence"/>
</dbReference>
<reference evidence="8" key="15">
    <citation type="submission" date="2019-09" db="EMBL/GenBank/DDBJ databases">
        <authorList>
            <consortium name="NCBI Pathogen Detection Project"/>
        </authorList>
    </citation>
    <scope>NUCLEOTIDE SEQUENCE</scope>
    <source>
        <strain evidence="10">489-16</strain>
        <strain evidence="7">BCW_4213</strain>
        <strain evidence="8">EC00605</strain>
        <strain evidence="9">Ecoli[ST-405]</strain>
    </source>
</reference>
<reference evidence="11 36" key="12">
    <citation type="submission" date="2019-03" db="EMBL/GenBank/DDBJ databases">
        <title>Whole Genome Sequencing of Shiga-Toxin Escherichia coli Strains from Nebraska.</title>
        <authorList>
            <person name="Abdalhamid B."/>
            <person name="Mccutchen E.L."/>
            <person name="Bouska A.C."/>
            <person name="Hinrichs S.H."/>
            <person name="Iwen P.C."/>
        </authorList>
    </citation>
    <scope>NUCLEOTIDE SEQUENCE [LARGE SCALE GENOMIC DNA]</scope>
    <source>
        <strain evidence="11 36">STEC_170836</strain>
    </source>
</reference>
<dbReference type="Proteomes" id="UP000245761">
    <property type="component" value="Unassembled WGS sequence"/>
</dbReference>
<evidence type="ECO:0000313" key="39">
    <source>
        <dbReference type="Proteomes" id="UP000472856"/>
    </source>
</evidence>
<dbReference type="HAMAP" id="MF_01845">
    <property type="entry name" value="UPF0597"/>
    <property type="match status" value="1"/>
</dbReference>
<reference evidence="5" key="7">
    <citation type="submission" date="2018-08" db="EMBL/GenBank/DDBJ databases">
        <authorList>
            <consortium name="GenomeTrakr network: Whole genome sequencing for foodborne pathogen traceback"/>
        </authorList>
    </citation>
    <scope>NUCLEOTIDE SEQUENCE</scope>
    <source>
        <strain evidence="5">NC_STEC178</strain>
    </source>
</reference>
<dbReference type="EMBL" id="UFZA01000001">
    <property type="protein sequence ID" value="STE04600.1"/>
    <property type="molecule type" value="Genomic_DNA"/>
</dbReference>
<dbReference type="Proteomes" id="UP000460351">
    <property type="component" value="Unassembled WGS sequence"/>
</dbReference>
<protein>
    <recommendedName>
        <fullName evidence="1">UPF0597 protein YhaM</fullName>
    </recommendedName>
</protein>
<reference evidence="7 44" key="2">
    <citation type="journal article" date="2018" name="Genome Biol.">
        <title>SKESA: strategic k-mer extension for scrupulous assemblies.</title>
        <authorList>
            <person name="Souvorov A."/>
            <person name="Agarwala R."/>
            <person name="Lipman D.J."/>
        </authorList>
    </citation>
    <scope>NUCLEOTIDE SEQUENCE [LARGE SCALE GENOMIC DNA]</scope>
    <source>
        <strain evidence="10">489-16</strain>
        <strain evidence="7">BCW_4213</strain>
        <strain evidence="8">EC00605</strain>
        <strain evidence="44">ecoli[ST-405]</strain>
        <strain evidence="9">Ecoli[ST-405]</strain>
    </source>
</reference>
<dbReference type="GO" id="GO:0080146">
    <property type="term" value="F:L-cysteine desulfhydrase activity"/>
    <property type="evidence" value="ECO:0007669"/>
    <property type="project" value="TreeGrafter"/>
</dbReference>
<evidence type="ECO:0000313" key="9">
    <source>
        <dbReference type="EMBL" id="HAJ5803635.1"/>
    </source>
</evidence>
<evidence type="ECO:0000313" key="23">
    <source>
        <dbReference type="EMBL" id="RRL46457.1"/>
    </source>
</evidence>
<evidence type="ECO:0000313" key="42">
    <source>
        <dbReference type="Proteomes" id="UP000528199"/>
    </source>
</evidence>
<proteinExistence type="inferred from homology"/>
<accession>A0A0J3VPA3</accession>
<gene>
    <name evidence="12" type="primary">cyuA</name>
    <name evidence="1 6" type="synonym">yhaM</name>
    <name evidence="5" type="ORF">B6R31_001694</name>
    <name evidence="19" type="ORF">BK383_15570</name>
    <name evidence="4" type="ORF">BKL28_000164</name>
    <name evidence="13" type="ORF">D9D43_03220</name>
    <name evidence="20" type="ORF">DD762_05465</name>
    <name evidence="14" type="ORF">DNX30_10085</name>
    <name evidence="23" type="ORF">DU321_14790</name>
    <name evidence="15" type="ORF">E4K51_05085</name>
    <name evidence="22" type="ORF">EIA08_18820</name>
    <name evidence="6" type="ORF">ExPECSC038_02625</name>
    <name evidence="11" type="ORF">F7F11_09420</name>
    <name evidence="3" type="ORF">F7N46_21900</name>
    <name evidence="16" type="ORF">F9B07_00870</name>
    <name evidence="26" type="ORF">FKO60_05845</name>
    <name evidence="17" type="ORF">FPI65_19285</name>
    <name evidence="18" type="ORF">G5603_15000</name>
    <name evidence="7" type="ORF">HI055_000275</name>
    <name evidence="8" type="ORF">HL601_12350</name>
    <name evidence="9" type="ORF">HLZ39_03905</name>
    <name evidence="21" type="ORF">HVW04_18485</name>
    <name evidence="10" type="ORF">IFC14_000618</name>
    <name evidence="24" type="ORF">NCTC10082_03028</name>
    <name evidence="25" type="ORF">NCTC10764_04070</name>
    <name evidence="12" type="ORF">QO046_12830</name>
</gene>
<evidence type="ECO:0000313" key="12">
    <source>
        <dbReference type="EMBL" id="MDK2695255.1"/>
    </source>
</evidence>
<evidence type="ECO:0000313" key="24">
    <source>
        <dbReference type="EMBL" id="STE04600.1"/>
    </source>
</evidence>
<evidence type="ECO:0000313" key="37">
    <source>
        <dbReference type="Proteomes" id="UP000460351"/>
    </source>
</evidence>
<reference evidence="3 43" key="14">
    <citation type="submission" date="2019-09" db="EMBL/GenBank/DDBJ databases">
        <authorList>
            <consortium name="NARMS: The National Antimicrobial Resistance Monitoring System"/>
        </authorList>
    </citation>
    <scope>NUCLEOTIDE SEQUENCE [LARGE SCALE GENOMIC DNA]</scope>
    <source>
        <strain evidence="13 32">CVM N17EC0060</strain>
        <strain evidence="3 43">FSIS11923834</strain>
    </source>
</reference>
<dbReference type="Pfam" id="PF03313">
    <property type="entry name" value="SDH_alpha"/>
    <property type="match status" value="1"/>
</dbReference>
<dbReference type="EMBL" id="AAVQAW010000005">
    <property type="protein sequence ID" value="EGD0648040.1"/>
    <property type="molecule type" value="Genomic_DNA"/>
</dbReference>
<dbReference type="EMBL" id="DABUHV010000002">
    <property type="protein sequence ID" value="HAN4352230.1"/>
    <property type="molecule type" value="Genomic_DNA"/>
</dbReference>
<reference evidence="26 35" key="13">
    <citation type="submission" date="2019-06" db="EMBL/GenBank/DDBJ databases">
        <title>The presence and diversity of blaCTX-M among Escherichia coli from urban wastewater and feedlot cattle, in Alberta, Canada.</title>
        <authorList>
            <person name="Cormier A.C."/>
            <person name="Chalmer G."/>
            <person name="Cook S.R."/>
            <person name="Zaheer R."/>
            <person name="Hannon S.J."/>
            <person name="Booker C.W."/>
            <person name="Read R."/>
            <person name="Gow S.P."/>
            <person name="Mcallister T.A."/>
            <person name="Boerlin P."/>
        </authorList>
    </citation>
    <scope>NUCLEOTIDE SEQUENCE [LARGE SCALE GENOMIC DNA]</scope>
    <source>
        <strain evidence="26 35">347</strain>
    </source>
</reference>
<dbReference type="EMBL" id="RQTU01000022">
    <property type="protein sequence ID" value="RRD73671.1"/>
    <property type="molecule type" value="Genomic_DNA"/>
</dbReference>
<dbReference type="Proteomes" id="UP000630371">
    <property type="component" value="Unassembled WGS sequence"/>
</dbReference>
<evidence type="ECO:0000313" key="6">
    <source>
        <dbReference type="EMBL" id="GCO30594.1"/>
    </source>
</evidence>
<evidence type="ECO:0000313" key="10">
    <source>
        <dbReference type="EMBL" id="HAN4352230.1"/>
    </source>
</evidence>
<dbReference type="EMBL" id="AASOHJ010000039">
    <property type="protein sequence ID" value="EFE8675728.1"/>
    <property type="molecule type" value="Genomic_DNA"/>
</dbReference>
<dbReference type="Proteomes" id="UP000486847">
    <property type="component" value="Unassembled WGS sequence"/>
</dbReference>
<evidence type="ECO:0000313" key="38">
    <source>
        <dbReference type="Proteomes" id="UP000471490"/>
    </source>
</evidence>
<evidence type="ECO:0000313" key="41">
    <source>
        <dbReference type="Proteomes" id="UP000514715"/>
    </source>
</evidence>
<evidence type="ECO:0000313" key="14">
    <source>
        <dbReference type="EMBL" id="MJL93107.1"/>
    </source>
</evidence>
<evidence type="ECO:0000313" key="29">
    <source>
        <dbReference type="Proteomes" id="UP000255164"/>
    </source>
</evidence>
<evidence type="ECO:0000313" key="43">
    <source>
        <dbReference type="Proteomes" id="UP000533482"/>
    </source>
</evidence>
<reference evidence="17 38" key="17">
    <citation type="journal article" date="2020" name="Int. J. Nanomedicine">
        <title>Consequences Of Long-Term Bacteria's Exposure To Silver Nanoformulations With Different PhysicoChemical Properties.</title>
        <authorList>
            <person name="Kedziora A."/>
            <person name="Wernecki M."/>
            <person name="Korzekwa K."/>
            <person name="Speruda M."/>
            <person name="Gerasymchuk Y."/>
            <person name="Lukowiak A."/>
            <person name="Bugla-Ploskonska G."/>
        </authorList>
    </citation>
    <scope>NUCLEOTIDE SEQUENCE [LARGE SCALE GENOMIC DNA]</scope>
    <source>
        <strain evidence="17 38">ATCC 11230</strain>
    </source>
</reference>
<evidence type="ECO:0000313" key="17">
    <source>
        <dbReference type="EMBL" id="NDR93361.1"/>
    </source>
</evidence>
<dbReference type="Proteomes" id="UP000533482">
    <property type="component" value="Unassembled WGS sequence"/>
</dbReference>
<evidence type="ECO:0000313" key="44">
    <source>
        <dbReference type="Proteomes" id="UP000842519"/>
    </source>
</evidence>
<dbReference type="PANTHER" id="PTHR30501">
    <property type="entry name" value="UPF0597 PROTEIN YHAM"/>
    <property type="match status" value="1"/>
</dbReference>
<dbReference type="Proteomes" id="UP000272662">
    <property type="component" value="Unassembled WGS sequence"/>
</dbReference>
<dbReference type="AlphaFoldDB" id="A0A061L730"/>
<dbReference type="EMBL" id="SQQU01000005">
    <property type="protein sequence ID" value="MQS29552.1"/>
    <property type="molecule type" value="Genomic_DNA"/>
</dbReference>
<dbReference type="EMBL" id="VHKY01000002">
    <property type="protein sequence ID" value="TZE50946.1"/>
    <property type="molecule type" value="Genomic_DNA"/>
</dbReference>
<accession>A0A061L730</accession>
<dbReference type="Proteomes" id="UP001223829">
    <property type="component" value="Unassembled WGS sequence"/>
</dbReference>
<dbReference type="Proteomes" id="UP000271008">
    <property type="component" value="Unassembled WGS sequence"/>
</dbReference>
<dbReference type="Proteomes" id="UP000184277">
    <property type="component" value="Unassembled WGS sequence"/>
</dbReference>
<evidence type="ECO:0000313" key="32">
    <source>
        <dbReference type="Proteomes" id="UP000272336"/>
    </source>
</evidence>
<dbReference type="PIRSF" id="PIRSF006054">
    <property type="entry name" value="UCP006054"/>
    <property type="match status" value="1"/>
</dbReference>
<dbReference type="Proteomes" id="UP000852798">
    <property type="component" value="Unassembled WGS sequence"/>
</dbReference>
<reference evidence="15 37" key="11">
    <citation type="journal article" date="2019" name="Microorganisms">
        <title>Characteristics of Carbapenem-Resistant and Colistin-Resistant Escherichia coli Co-Producing NDM-1 and MCR-1 from Pig Farms in China.</title>
        <authorList>
            <person name="Peng Z."/>
            <person name="Li X."/>
            <person name="Hu Z."/>
            <person name="Li Z."/>
            <person name="Lv Y."/>
            <person name="Lei M."/>
            <person name="Wu B."/>
            <person name="Chen H."/>
            <person name="Wang X."/>
        </authorList>
    </citation>
    <scope>NUCLEOTIDE SEQUENCE [LARGE SCALE GENOMIC DNA]</scope>
    <source>
        <strain evidence="15 37">RXD010</strain>
    </source>
</reference>
<name>A0A061L730_ECOLX</name>
<dbReference type="Proteomes" id="UP000885382">
    <property type="component" value="Unassembled WGS sequence"/>
</dbReference>
<dbReference type="PANTHER" id="PTHR30501:SF2">
    <property type="entry name" value="UPF0597 PROTEIN YHAM"/>
    <property type="match status" value="1"/>
</dbReference>
<dbReference type="EMBL" id="DABDSA010000001">
    <property type="protein sequence ID" value="HAI2139981.1"/>
    <property type="molecule type" value="Genomic_DNA"/>
</dbReference>
<evidence type="ECO:0000313" key="33">
    <source>
        <dbReference type="Proteomes" id="UP000272662"/>
    </source>
</evidence>
<reference evidence="29 30" key="6">
    <citation type="submission" date="2018-06" db="EMBL/GenBank/DDBJ databases">
        <authorList>
            <consortium name="Pathogen Informatics"/>
            <person name="Doyle S."/>
        </authorList>
    </citation>
    <scope>NUCLEOTIDE SEQUENCE [LARGE SCALE GENOMIC DNA]</scope>
    <source>
        <strain evidence="24 29">NCTC10082</strain>
        <strain evidence="25 30">NCTC10764</strain>
    </source>
</reference>
<dbReference type="GO" id="GO:0019450">
    <property type="term" value="P:L-cysteine catabolic process to pyruvate"/>
    <property type="evidence" value="ECO:0007669"/>
    <property type="project" value="TreeGrafter"/>
</dbReference>
<evidence type="ECO:0000313" key="34">
    <source>
        <dbReference type="Proteomes" id="UP000300926"/>
    </source>
</evidence>
<evidence type="ECO:0000313" key="7">
    <source>
        <dbReference type="EMBL" id="HAI2139981.1"/>
    </source>
</evidence>
<reference evidence="23 33" key="9">
    <citation type="submission" date="2018-11" db="EMBL/GenBank/DDBJ databases">
        <title>E. coli isolates of the female bladder.</title>
        <authorList>
            <person name="Garretto A."/>
            <person name="Miller-Ensminger T."/>
            <person name="Wolfe A.J."/>
            <person name="Putonti C."/>
        </authorList>
    </citation>
    <scope>NUCLEOTIDE SEQUENCE [LARGE SCALE GENOMIC DNA]</scope>
    <source>
        <strain evidence="23 33">UMB1727</strain>
    </source>
</reference>
<dbReference type="EMBL" id="WCEW01000001">
    <property type="protein sequence ID" value="MTE87404.1"/>
    <property type="molecule type" value="Genomic_DNA"/>
</dbReference>
<evidence type="ECO:0000313" key="13">
    <source>
        <dbReference type="EMBL" id="MGE12615.1"/>
    </source>
</evidence>
<reference evidence="16 40" key="16">
    <citation type="submission" date="2019-10" db="EMBL/GenBank/DDBJ databases">
        <title>Comparative genomic analysis of antimicrobial resistant Escherichia coli of diverse origin.</title>
        <authorList>
            <person name="Ghatak S."/>
            <person name="Milton A.P."/>
            <person name="Rhetso K."/>
            <person name="Purkait D."/>
            <person name="Das S."/>
            <person name="Puro K.-U."/>
            <person name="Shakuntala I."/>
            <person name="Sen A."/>
            <person name="Sanjukta R."/>
            <person name="Priya G.B."/>
            <person name="Mawlong M."/>
            <person name="Lyngdoh V."/>
            <person name="Rynghang J."/>
            <person name="Mawphlang B.L."/>
        </authorList>
    </citation>
    <scope>NUCLEOTIDE SEQUENCE [LARGE SCALE GENOMIC DNA]</scope>
    <source>
        <strain evidence="16 40">SE161</strain>
    </source>
</reference>
<evidence type="ECO:0000313" key="4">
    <source>
        <dbReference type="EMBL" id="EFH0041450.1"/>
    </source>
</evidence>
<feature type="domain" description="Serine dehydratase-like alpha subunit" evidence="2">
    <location>
        <begin position="92"/>
        <end position="428"/>
    </location>
</feature>
<dbReference type="Proteomes" id="UP000528199">
    <property type="component" value="Unassembled WGS sequence"/>
</dbReference>
<evidence type="ECO:0000313" key="35">
    <source>
        <dbReference type="Proteomes" id="UP000324120"/>
    </source>
</evidence>
<evidence type="ECO:0000313" key="27">
    <source>
        <dbReference type="Proteomes" id="UP000184277"/>
    </source>
</evidence>
<dbReference type="Proteomes" id="UP000472856">
    <property type="component" value="Unassembled WGS sequence"/>
</dbReference>
<reference evidence="6 34" key="4">
    <citation type="submission" date="2018-04" db="EMBL/GenBank/DDBJ databases">
        <title>Large scale genomics of bovine and human commensal E. coli to reveal the emerging process of EHEC.</title>
        <authorList>
            <person name="Arimizu Y."/>
            <person name="Ogura Y."/>
        </authorList>
    </citation>
    <scope>NUCLEOTIDE SEQUENCE [LARGE SCALE GENOMIC DNA]</scope>
    <source>
        <strain evidence="6 34">ECSC038</strain>
    </source>
</reference>
<evidence type="ECO:0000313" key="36">
    <source>
        <dbReference type="Proteomes" id="UP000327073"/>
    </source>
</evidence>
<evidence type="ECO:0000259" key="2">
    <source>
        <dbReference type="Pfam" id="PF03313"/>
    </source>
</evidence>
<reference evidence="21 41" key="19">
    <citation type="submission" date="2020-06" db="EMBL/GenBank/DDBJ databases">
        <title>REHAB project genomes.</title>
        <authorList>
            <person name="Shaw L.P."/>
        </authorList>
    </citation>
    <scope>NUCLEOTIDE SEQUENCE [LARGE SCALE GENOMIC DNA]</scope>
    <source>
        <strain evidence="21 41">RHB07-C04</strain>
    </source>
</reference>
<reference evidence="22 31" key="10">
    <citation type="submission" date="2018-11" db="EMBL/GenBank/DDBJ databases">
        <title>Enterobacteriaceae from Patient.</title>
        <authorList>
            <person name="Shen C."/>
            <person name="Yang Y."/>
            <person name="Tian G."/>
        </authorList>
    </citation>
    <scope>NUCLEOTIDE SEQUENCE [LARGE SCALE GENOMIC DNA]</scope>
    <source>
        <strain evidence="22 31">GBGD28</strain>
    </source>
</reference>
<dbReference type="EMBL" id="RRVG01000016">
    <property type="protein sequence ID" value="RRL46457.1"/>
    <property type="molecule type" value="Genomic_DNA"/>
</dbReference>
<evidence type="ECO:0000313" key="22">
    <source>
        <dbReference type="EMBL" id="RRD73671.1"/>
    </source>
</evidence>
<evidence type="ECO:0000313" key="8">
    <source>
        <dbReference type="EMBL" id="HAJ0996398.1"/>
    </source>
</evidence>
<dbReference type="EMBL" id="JASMQD010000001">
    <property type="protein sequence ID" value="MDK2695255.1"/>
    <property type="molecule type" value="Genomic_DNA"/>
</dbReference>
<dbReference type="EMBL" id="UFZL01000002">
    <property type="protein sequence ID" value="STE73321.1"/>
    <property type="molecule type" value="Genomic_DNA"/>
</dbReference>
<reference evidence="4 42" key="8">
    <citation type="submission" date="2018-08" db="EMBL/GenBank/DDBJ databases">
        <authorList>
            <consortium name="PulseNet: The National Subtyping Network for Foodborne Disease Surveillance"/>
            <person name="Tarr C.L."/>
            <person name="Trees E."/>
            <person name="Katz L.S."/>
            <person name="Carleton-Romer H.A."/>
            <person name="Stroika S."/>
            <person name="Kucerova Z."/>
            <person name="Roache K.F."/>
            <person name="Sabol A.L."/>
            <person name="Besser J."/>
            <person name="Gerner-Smidt P."/>
        </authorList>
    </citation>
    <scope>NUCLEOTIDE SEQUENCE [LARGE SCALE GENOMIC DNA]</scope>
    <source>
        <strain evidence="4 42">PNUSAE004760</strain>
    </source>
</reference>
<evidence type="ECO:0000313" key="28">
    <source>
        <dbReference type="Proteomes" id="UP000245761"/>
    </source>
</evidence>
<evidence type="ECO:0000313" key="20">
    <source>
        <dbReference type="EMBL" id="PWH62984.1"/>
    </source>
</evidence>
<evidence type="ECO:0000256" key="1">
    <source>
        <dbReference type="HAMAP-Rule" id="MF_01845"/>
    </source>
</evidence>
<dbReference type="EMBL" id="JAAJRI010000010">
    <property type="protein sequence ID" value="NGE89493.1"/>
    <property type="molecule type" value="Genomic_DNA"/>
</dbReference>
<evidence type="ECO:0000313" key="16">
    <source>
        <dbReference type="EMBL" id="MTE87404.1"/>
    </source>
</evidence>
<dbReference type="Proteomes" id="UP000272336">
    <property type="component" value="Unassembled WGS sequence"/>
</dbReference>
<dbReference type="EMBL" id="VZEL01000007">
    <property type="protein sequence ID" value="KAB0125070.1"/>
    <property type="molecule type" value="Genomic_DNA"/>
</dbReference>
<dbReference type="RefSeq" id="WP_000460504.1">
    <property type="nucleotide sequence ID" value="NZ_AP019803.1"/>
</dbReference>
<dbReference type="InterPro" id="IPR021144">
    <property type="entry name" value="UPF0597"/>
</dbReference>
<evidence type="ECO:0000313" key="5">
    <source>
        <dbReference type="EMBL" id="EGD0648040.1"/>
    </source>
</evidence>
<dbReference type="EMBL" id="RNLZ01000004">
    <property type="protein sequence ID" value="MGE12615.1"/>
    <property type="molecule type" value="Genomic_DNA"/>
</dbReference>
<dbReference type="Proteomes" id="UP000514715">
    <property type="component" value="Chromosome"/>
</dbReference>
<comment type="similarity">
    <text evidence="1">Belongs to the UPF0597 family.</text>
</comment>
<evidence type="ECO:0000313" key="21">
    <source>
        <dbReference type="EMBL" id="QMP46726.1"/>
    </source>
</evidence>
<reference evidence="18 39" key="18">
    <citation type="submission" date="2020-02" db="EMBL/GenBank/DDBJ databases">
        <title>WGS of Carbapenem-Resistant Enterobacteriaceae.</title>
        <authorList>
            <person name="Tokajian S."/>
            <person name="El Chaar M."/>
            <person name="El Khoury M."/>
        </authorList>
    </citation>
    <scope>NUCLEOTIDE SEQUENCE [LARGE SCALE GENOMIC DNA]</scope>
    <source>
        <strain evidence="18 39">ECM_75</strain>
    </source>
</reference>
<dbReference type="EMBL" id="QEMT01000006">
    <property type="protein sequence ID" value="PWH62984.1"/>
    <property type="molecule type" value="Genomic_DNA"/>
</dbReference>
<dbReference type="EMBL" id="BFIH01000046">
    <property type="protein sequence ID" value="GCO30594.1"/>
    <property type="molecule type" value="Genomic_DNA"/>
</dbReference>
<reference evidence="14" key="5">
    <citation type="submission" date="2018-06" db="EMBL/GenBank/DDBJ databases">
        <authorList>
            <person name="Ashton P.M."/>
            <person name="Dallman T."/>
            <person name="Nair S."/>
            <person name="De Pinna E."/>
            <person name="Peters T."/>
            <person name="Grant K."/>
        </authorList>
    </citation>
    <scope>NUCLEOTIDE SEQUENCE [LARGE SCALE GENOMIC DNA]</scope>
    <source>
        <strain evidence="14">462023</strain>
    </source>
</reference>
<evidence type="ECO:0000313" key="3">
    <source>
        <dbReference type="EMBL" id="EFE8675728.1"/>
    </source>
</evidence>
<sequence>MFDSTLNPLWQRYILAVQEEVKPALGCTEPISLALAAAVAAAELEGPVERVEAWVSPNLMKNGLGVTVPGTGMVGLPIAAALGALGGNANAGLEVLKDATAQAIADAKALLAAGKVSVKIQEPCDEILFSRAKVWNGEKWACVTIVGGHTNIVHIETHNGVVFTQQACVTEGEQESPLTVLSRTTLAEILKFVNEVPFAAIRFILDSAKLNCALSQEGLSGNWGLHIGATLEKQCARGLLAKDLSSSIVIRTSAASDARMGGATLPAMSNSGSGNQGITATMPVVVVAEHFGADDERLARALMLSHLSAIYIHNQLPRLSALCAATTAAMGAAAGMAWLVDGRYETISMAISSMIGDVSGMICDGASNSCAMKVSTSASAAWKAVLMALDDTAVTGNEGIVAHDVEQSIANLCALASHSMQQTDRQIIEIMASKAR</sequence>
<dbReference type="EMBL" id="CP057975">
    <property type="protein sequence ID" value="QMP46726.1"/>
    <property type="molecule type" value="Genomic_DNA"/>
</dbReference>
<dbReference type="EMBL" id="DABGKQ010000003">
    <property type="protein sequence ID" value="HAJ5803635.1"/>
    <property type="molecule type" value="Genomic_DNA"/>
</dbReference>
<dbReference type="EMBL" id="MOKI01000034">
    <property type="protein sequence ID" value="OJR53920.1"/>
    <property type="molecule type" value="Genomic_DNA"/>
</dbReference>
<reference evidence="12" key="20">
    <citation type="submission" date="2023-05" db="EMBL/GenBank/DDBJ databases">
        <title>Efficient inhibition of multidrug-resistant Escherichia coli by a new antibiotic combination.</title>
        <authorList>
            <person name="Lin T."/>
        </authorList>
    </citation>
    <scope>NUCLEOTIDE SEQUENCE</scope>
    <source>
        <strain evidence="12">YmmD45</strain>
    </source>
</reference>
<dbReference type="Proteomes" id="UP000300926">
    <property type="component" value="Unassembled WGS sequence"/>
</dbReference>
<dbReference type="OMA" id="MIPVMSN"/>
<reference evidence="19 27" key="1">
    <citation type="submission" date="2016-10" db="EMBL/GenBank/DDBJ databases">
        <title>Comprehensive resistome analysis reveals the prevalence of NDM and MCR-1 in Chinese poultry production.</title>
        <authorList>
            <person name="Wang Y."/>
            <person name="Zhang R."/>
            <person name="Li J."/>
            <person name="Wu Z."/>
            <person name="Wenjuan Y."/>
            <person name="Schwarz S."/>
            <person name="Tyrrell J."/>
            <person name="Zheng Y."/>
            <person name="Wang S."/>
            <person name="Shen Z."/>
            <person name="Liu Z."/>
            <person name="Lei L."/>
            <person name="Li M."/>
            <person name="Zhang Q."/>
            <person name="Wu C."/>
            <person name="Zhang Q."/>
            <person name="Wu Y."/>
            <person name="Walsh T."/>
            <person name="Shen J."/>
        </authorList>
    </citation>
    <scope>NUCLEOTIDE SEQUENCE [LARGE SCALE GENOMIC DNA]</scope>
    <source>
        <strain evidence="19 27">570</strain>
    </source>
</reference>
<evidence type="ECO:0000313" key="18">
    <source>
        <dbReference type="EMBL" id="NGE89493.1"/>
    </source>
</evidence>
<reference evidence="20 28" key="3">
    <citation type="submission" date="2018-04" db="EMBL/GenBank/DDBJ databases">
        <title>Draft Genomic Sequencing Of Potential Extraintestinal Pathogenic Escherichia coli B8S56 Isolated from Retail Chicken Skin.</title>
        <authorList>
            <person name="Xu A."/>
            <person name="Tilman S."/>
            <person name="Wisser-Parker K."/>
            <person name="Scullen O.J."/>
            <person name="Sommers C."/>
        </authorList>
    </citation>
    <scope>NUCLEOTIDE SEQUENCE [LARGE SCALE GENOMIC DNA]</scope>
    <source>
        <strain evidence="20 28">B8S56</strain>
    </source>
</reference>
<dbReference type="Proteomes" id="UP000842519">
    <property type="component" value="Unassembled WGS sequence"/>
</dbReference>
<dbReference type="EMBL" id="RTJF01000008">
    <property type="protein sequence ID" value="MJL93107.1"/>
    <property type="molecule type" value="Genomic_DNA"/>
</dbReference>
<dbReference type="Proteomes" id="UP000327073">
    <property type="component" value="Unassembled WGS sequence"/>
</dbReference>
<dbReference type="Proteomes" id="UP000255201">
    <property type="component" value="Unassembled WGS sequence"/>
</dbReference>
<evidence type="ECO:0000313" key="25">
    <source>
        <dbReference type="EMBL" id="STE73321.1"/>
    </source>
</evidence>